<dbReference type="PRINTS" id="PR00300">
    <property type="entry name" value="CLPPROTEASEA"/>
</dbReference>
<reference evidence="4 5" key="1">
    <citation type="submission" date="2016-10" db="EMBL/GenBank/DDBJ databases">
        <authorList>
            <person name="de Groot N.N."/>
        </authorList>
    </citation>
    <scope>NUCLEOTIDE SEQUENCE [LARGE SCALE GENOMIC DNA]</scope>
    <source>
        <strain evidence="4 5">ATCC 51969</strain>
    </source>
</reference>
<evidence type="ECO:0000259" key="3">
    <source>
        <dbReference type="SMART" id="SM01086"/>
    </source>
</evidence>
<organism evidence="4 5">
    <name type="scientific">Pedobacter antarcticus</name>
    <dbReference type="NCBI Taxonomy" id="34086"/>
    <lineage>
        <taxon>Bacteria</taxon>
        <taxon>Pseudomonadati</taxon>
        <taxon>Bacteroidota</taxon>
        <taxon>Sphingobacteriia</taxon>
        <taxon>Sphingobacteriales</taxon>
        <taxon>Sphingobacteriaceae</taxon>
        <taxon>Pedobacter</taxon>
    </lineage>
</organism>
<proteinExistence type="predicted"/>
<dbReference type="SUPFAM" id="SSF52540">
    <property type="entry name" value="P-loop containing nucleoside triphosphate hydrolases"/>
    <property type="match status" value="1"/>
</dbReference>
<dbReference type="InterPro" id="IPR003959">
    <property type="entry name" value="ATPase_AAA_core"/>
</dbReference>
<evidence type="ECO:0000313" key="5">
    <source>
        <dbReference type="Proteomes" id="UP000183129"/>
    </source>
</evidence>
<dbReference type="Pfam" id="PF07724">
    <property type="entry name" value="AAA_2"/>
    <property type="match status" value="1"/>
</dbReference>
<gene>
    <name evidence="4" type="ORF">SAMN03003324_01737</name>
</gene>
<dbReference type="InterPro" id="IPR019489">
    <property type="entry name" value="Clp_ATPase_C"/>
</dbReference>
<evidence type="ECO:0000256" key="2">
    <source>
        <dbReference type="ARBA" id="ARBA00022840"/>
    </source>
</evidence>
<feature type="domain" description="Clp ATPase C-terminal" evidence="3">
    <location>
        <begin position="140"/>
        <end position="229"/>
    </location>
</feature>
<dbReference type="GO" id="GO:0005737">
    <property type="term" value="C:cytoplasm"/>
    <property type="evidence" value="ECO:0007669"/>
    <property type="project" value="TreeGrafter"/>
</dbReference>
<dbReference type="Gene3D" id="1.10.8.60">
    <property type="match status" value="1"/>
</dbReference>
<dbReference type="Gene3D" id="3.40.50.300">
    <property type="entry name" value="P-loop containing nucleotide triphosphate hydrolases"/>
    <property type="match status" value="1"/>
</dbReference>
<evidence type="ECO:0000256" key="1">
    <source>
        <dbReference type="ARBA" id="ARBA00022741"/>
    </source>
</evidence>
<dbReference type="SMART" id="SM01086">
    <property type="entry name" value="ClpB_D2-small"/>
    <property type="match status" value="1"/>
</dbReference>
<dbReference type="GO" id="GO:0005524">
    <property type="term" value="F:ATP binding"/>
    <property type="evidence" value="ECO:0007669"/>
    <property type="project" value="UniProtKB-KW"/>
</dbReference>
<sequence length="237" mass="27191">MSEYQERHSVSRLIGAPPGYVGYDEGGQLTEAVRRKPYSVVLLDEIEKAHPDVFNILLQVLDDGRLTDNKGRLVNFKNTIIIMTSNIGSHLIQENFKNLDETNHDEVVAKTKNELFELLKQTIRPEFLNRIDELIMFTPLNRKEVRDIAALQFRHVQDSLAEMGVEIEASPEALDWLAELGYDPQFGARPLKRVIQKKILNELSKEILAGTIDKDSRIKLDMFDNKFVFLNNKKPTT</sequence>
<dbReference type="Proteomes" id="UP000183129">
    <property type="component" value="Unassembled WGS sequence"/>
</dbReference>
<dbReference type="PANTHER" id="PTHR11638:SF18">
    <property type="entry name" value="HEAT SHOCK PROTEIN 104"/>
    <property type="match status" value="1"/>
</dbReference>
<dbReference type="EMBL" id="FONS01000003">
    <property type="protein sequence ID" value="SFE90337.1"/>
    <property type="molecule type" value="Genomic_DNA"/>
</dbReference>
<dbReference type="InterPro" id="IPR027417">
    <property type="entry name" value="P-loop_NTPase"/>
</dbReference>
<dbReference type="CDD" id="cd19499">
    <property type="entry name" value="RecA-like_ClpB_Hsp104-like"/>
    <property type="match status" value="1"/>
</dbReference>
<keyword evidence="2" id="KW-0067">ATP-binding</keyword>
<dbReference type="InterPro" id="IPR001270">
    <property type="entry name" value="ClpA/B"/>
</dbReference>
<dbReference type="InterPro" id="IPR050130">
    <property type="entry name" value="ClpA_ClpB"/>
</dbReference>
<dbReference type="AlphaFoldDB" id="A0A1I2ECE3"/>
<accession>A0A1I2ECE3</accession>
<dbReference type="PANTHER" id="PTHR11638">
    <property type="entry name" value="ATP-DEPENDENT CLP PROTEASE"/>
    <property type="match status" value="1"/>
</dbReference>
<evidence type="ECO:0000313" key="4">
    <source>
        <dbReference type="EMBL" id="SFE90337.1"/>
    </source>
</evidence>
<keyword evidence="1" id="KW-0547">Nucleotide-binding</keyword>
<dbReference type="GO" id="GO:0034605">
    <property type="term" value="P:cellular response to heat"/>
    <property type="evidence" value="ECO:0007669"/>
    <property type="project" value="TreeGrafter"/>
</dbReference>
<name>A0A1I2ECE3_9SPHI</name>
<protein>
    <submittedName>
        <fullName evidence="4">C-terminal, D2-small domain-containing protein, of ClpB protein</fullName>
    </submittedName>
</protein>
<dbReference type="GO" id="GO:0016887">
    <property type="term" value="F:ATP hydrolysis activity"/>
    <property type="evidence" value="ECO:0007669"/>
    <property type="project" value="InterPro"/>
</dbReference>
<dbReference type="Pfam" id="PF10431">
    <property type="entry name" value="ClpB_D2-small"/>
    <property type="match status" value="1"/>
</dbReference>